<feature type="region of interest" description="Disordered" evidence="1">
    <location>
        <begin position="1"/>
        <end position="59"/>
    </location>
</feature>
<dbReference type="EMBL" id="ML977380">
    <property type="protein sequence ID" value="KAF2105462.1"/>
    <property type="molecule type" value="Genomic_DNA"/>
</dbReference>
<evidence type="ECO:0000313" key="4">
    <source>
        <dbReference type="Proteomes" id="UP000799770"/>
    </source>
</evidence>
<name>A0A6A5YDV4_9PLEO</name>
<dbReference type="AlphaFoldDB" id="A0A6A5YDV4"/>
<accession>A0A6A5YDV4</accession>
<evidence type="ECO:0000313" key="3">
    <source>
        <dbReference type="EMBL" id="KAF2105462.1"/>
    </source>
</evidence>
<dbReference type="OrthoDB" id="5421765at2759"/>
<dbReference type="Proteomes" id="UP000799770">
    <property type="component" value="Unassembled WGS sequence"/>
</dbReference>
<protein>
    <submittedName>
        <fullName evidence="3">Uncharacterized protein</fullName>
    </submittedName>
</protein>
<dbReference type="PANTHER" id="PTHR16861:SF4">
    <property type="entry name" value="SH3 DOMAIN PROTEIN (AFU_ORTHOLOGUE AFUA_1G13610)"/>
    <property type="match status" value="1"/>
</dbReference>
<keyword evidence="4" id="KW-1185">Reference proteome</keyword>
<gene>
    <name evidence="3" type="ORF">BDV96DRAFT_374254</name>
</gene>
<reference evidence="3" key="1">
    <citation type="journal article" date="2020" name="Stud. Mycol.">
        <title>101 Dothideomycetes genomes: a test case for predicting lifestyles and emergence of pathogens.</title>
        <authorList>
            <person name="Haridas S."/>
            <person name="Albert R."/>
            <person name="Binder M."/>
            <person name="Bloem J."/>
            <person name="Labutti K."/>
            <person name="Salamov A."/>
            <person name="Andreopoulos B."/>
            <person name="Baker S."/>
            <person name="Barry K."/>
            <person name="Bills G."/>
            <person name="Bluhm B."/>
            <person name="Cannon C."/>
            <person name="Castanera R."/>
            <person name="Culley D."/>
            <person name="Daum C."/>
            <person name="Ezra D."/>
            <person name="Gonzalez J."/>
            <person name="Henrissat B."/>
            <person name="Kuo A."/>
            <person name="Liang C."/>
            <person name="Lipzen A."/>
            <person name="Lutzoni F."/>
            <person name="Magnuson J."/>
            <person name="Mondo S."/>
            <person name="Nolan M."/>
            <person name="Ohm R."/>
            <person name="Pangilinan J."/>
            <person name="Park H.-J."/>
            <person name="Ramirez L."/>
            <person name="Alfaro M."/>
            <person name="Sun H."/>
            <person name="Tritt A."/>
            <person name="Yoshinaga Y."/>
            <person name="Zwiers L.-H."/>
            <person name="Turgeon B."/>
            <person name="Goodwin S."/>
            <person name="Spatafora J."/>
            <person name="Crous P."/>
            <person name="Grigoriev I."/>
        </authorList>
    </citation>
    <scope>NUCLEOTIDE SEQUENCE</scope>
    <source>
        <strain evidence="3">CBS 627.86</strain>
    </source>
</reference>
<proteinExistence type="predicted"/>
<evidence type="ECO:0000256" key="1">
    <source>
        <dbReference type="SAM" id="MobiDB-lite"/>
    </source>
</evidence>
<keyword evidence="2" id="KW-0472">Membrane</keyword>
<organism evidence="3 4">
    <name type="scientific">Lophiotrema nucula</name>
    <dbReference type="NCBI Taxonomy" id="690887"/>
    <lineage>
        <taxon>Eukaryota</taxon>
        <taxon>Fungi</taxon>
        <taxon>Dikarya</taxon>
        <taxon>Ascomycota</taxon>
        <taxon>Pezizomycotina</taxon>
        <taxon>Dothideomycetes</taxon>
        <taxon>Pleosporomycetidae</taxon>
        <taxon>Pleosporales</taxon>
        <taxon>Lophiotremataceae</taxon>
        <taxon>Lophiotrema</taxon>
    </lineage>
</organism>
<dbReference type="PANTHER" id="PTHR16861">
    <property type="entry name" value="GLYCOPROTEIN 38"/>
    <property type="match status" value="1"/>
</dbReference>
<keyword evidence="2" id="KW-1133">Transmembrane helix</keyword>
<feature type="compositionally biased region" description="Polar residues" evidence="1">
    <location>
        <begin position="98"/>
        <end position="124"/>
    </location>
</feature>
<feature type="region of interest" description="Disordered" evidence="1">
    <location>
        <begin position="98"/>
        <end position="130"/>
    </location>
</feature>
<keyword evidence="2" id="KW-0812">Transmembrane</keyword>
<sequence length="450" mass="46247">MAESSSTLASSTPSSSASGLSSTTSVSAATSALASSSSTPDLSSTSPPGPPSSSSITPLSCADGLTSTSTWQNSVATPVCLPNVSTSAPMSISSTLIPATASDTPSNGTFTSISTSAGQPTATAPSGHGTKSDGLGGGAVAGVAIACLIGGAAIAAAVLFFLFRRKKKPQSYAYGNSHLGHDGGYGAPEKSPVVPPKAISSDVDNFLPQPIEDDAITQELSKIRDNLKNHVRSYYHNDPIRVGSFDASTLSGLAAATGMHTSVLATLLSDASTRNEATRVFLAWVVLSKCDGSRLPSLLPDDLSTTAVALQNKEGANAGELYFSLNERSVLIAPTALVSKWKAITGALLQQQPRSASRAIAVAINEANAVLAPFVRGSMDGGQRQKNLEMILSRAASLAFVLFSQPGSYRFDFAGSGNSLVTFPALLQVIGDDARTLNPPRVLWQREVNA</sequence>
<evidence type="ECO:0000256" key="2">
    <source>
        <dbReference type="SAM" id="Phobius"/>
    </source>
</evidence>
<feature type="transmembrane region" description="Helical" evidence="2">
    <location>
        <begin position="139"/>
        <end position="163"/>
    </location>
</feature>